<comment type="caution">
    <text evidence="2">The sequence shown here is derived from an EMBL/GenBank/DDBJ whole genome shotgun (WGS) entry which is preliminary data.</text>
</comment>
<accession>A0A8J2PNH4</accession>
<dbReference type="AlphaFoldDB" id="A0A8J2PNH4"/>
<feature type="region of interest" description="Disordered" evidence="1">
    <location>
        <begin position="1"/>
        <end position="27"/>
    </location>
</feature>
<feature type="compositionally biased region" description="Basic and acidic residues" evidence="1">
    <location>
        <begin position="14"/>
        <end position="27"/>
    </location>
</feature>
<dbReference type="Proteomes" id="UP000708208">
    <property type="component" value="Unassembled WGS sequence"/>
</dbReference>
<organism evidence="2 3">
    <name type="scientific">Allacma fusca</name>
    <dbReference type="NCBI Taxonomy" id="39272"/>
    <lineage>
        <taxon>Eukaryota</taxon>
        <taxon>Metazoa</taxon>
        <taxon>Ecdysozoa</taxon>
        <taxon>Arthropoda</taxon>
        <taxon>Hexapoda</taxon>
        <taxon>Collembola</taxon>
        <taxon>Symphypleona</taxon>
        <taxon>Sminthuridae</taxon>
        <taxon>Allacma</taxon>
    </lineage>
</organism>
<feature type="compositionally biased region" description="Basic and acidic residues" evidence="1">
    <location>
        <begin position="105"/>
        <end position="114"/>
    </location>
</feature>
<feature type="region of interest" description="Disordered" evidence="1">
    <location>
        <begin position="39"/>
        <end position="133"/>
    </location>
</feature>
<evidence type="ECO:0000313" key="2">
    <source>
        <dbReference type="EMBL" id="CAG7827758.1"/>
    </source>
</evidence>
<gene>
    <name evidence="2" type="ORF">AFUS01_LOCUS37724</name>
</gene>
<reference evidence="2" key="1">
    <citation type="submission" date="2021-06" db="EMBL/GenBank/DDBJ databases">
        <authorList>
            <person name="Hodson N. C."/>
            <person name="Mongue J. A."/>
            <person name="Jaron S. K."/>
        </authorList>
    </citation>
    <scope>NUCLEOTIDE SEQUENCE</scope>
</reference>
<feature type="non-terminal residue" evidence="2">
    <location>
        <position position="1"/>
    </location>
</feature>
<name>A0A8J2PNH4_9HEXA</name>
<protein>
    <submittedName>
        <fullName evidence="2">Uncharacterized protein</fullName>
    </submittedName>
</protein>
<evidence type="ECO:0000256" key="1">
    <source>
        <dbReference type="SAM" id="MobiDB-lite"/>
    </source>
</evidence>
<feature type="compositionally biased region" description="Polar residues" evidence="1">
    <location>
        <begin position="77"/>
        <end position="86"/>
    </location>
</feature>
<sequence>MGSEKKLGKLSSEIGERNGNRELNGRREVIEPRLRRVRCRKPNRGYSPEQDVRFKTTPTSRKGKRNDSGKGEKGIISNGTGKSVITKNKERILTRATETDGNYLEDVRNKEGSGRRRVKKQFAGESETEKNSR</sequence>
<proteinExistence type="predicted"/>
<keyword evidence="3" id="KW-1185">Reference proteome</keyword>
<dbReference type="EMBL" id="CAJVCH010544750">
    <property type="protein sequence ID" value="CAG7827758.1"/>
    <property type="molecule type" value="Genomic_DNA"/>
</dbReference>
<evidence type="ECO:0000313" key="3">
    <source>
        <dbReference type="Proteomes" id="UP000708208"/>
    </source>
</evidence>